<evidence type="ECO:0000313" key="8">
    <source>
        <dbReference type="EMBL" id="KAH7288560.1"/>
    </source>
</evidence>
<dbReference type="PANTHER" id="PTHR31306:SF4">
    <property type="entry name" value="ALPHA-1,2-GALACTOSYLTRANSFERASE"/>
    <property type="match status" value="1"/>
</dbReference>
<keyword evidence="7" id="KW-0472">Membrane</keyword>
<dbReference type="GO" id="GO:0000139">
    <property type="term" value="C:Golgi membrane"/>
    <property type="evidence" value="ECO:0007669"/>
    <property type="project" value="UniProtKB-SubCell"/>
</dbReference>
<dbReference type="EMBL" id="CM035436">
    <property type="protein sequence ID" value="KAH7288560.1"/>
    <property type="molecule type" value="Genomic_DNA"/>
</dbReference>
<evidence type="ECO:0000256" key="6">
    <source>
        <dbReference type="ARBA" id="ARBA00023034"/>
    </source>
</evidence>
<keyword evidence="4" id="KW-0808">Transferase</keyword>
<comment type="subcellular location">
    <subcellularLocation>
        <location evidence="1">Golgi apparatus membrane</location>
        <topology evidence="1">Single-pass type II membrane protein</topology>
    </subcellularLocation>
</comment>
<dbReference type="SUPFAM" id="SSF53448">
    <property type="entry name" value="Nucleotide-diphospho-sugar transferases"/>
    <property type="match status" value="1"/>
</dbReference>
<evidence type="ECO:0000256" key="7">
    <source>
        <dbReference type="SAM" id="Phobius"/>
    </source>
</evidence>
<dbReference type="InterPro" id="IPR008630">
    <property type="entry name" value="Glyco_trans_34"/>
</dbReference>
<dbReference type="Gene3D" id="3.90.550.10">
    <property type="entry name" value="Spore Coat Polysaccharide Biosynthesis Protein SpsA, Chain A"/>
    <property type="match status" value="1"/>
</dbReference>
<comment type="caution">
    <text evidence="8">The sequence shown here is derived from an EMBL/GenBank/DDBJ whole genome shotgun (WGS) entry which is preliminary data.</text>
</comment>
<comment type="similarity">
    <text evidence="2">Belongs to the glycosyltransferase 34 family.</text>
</comment>
<protein>
    <submittedName>
        <fullName evidence="8">Uncharacterized protein</fullName>
    </submittedName>
</protein>
<accession>A0A8T2QY54</accession>
<keyword evidence="6" id="KW-0333">Golgi apparatus</keyword>
<organism evidence="8 9">
    <name type="scientific">Ceratopteris richardii</name>
    <name type="common">Triangle waterfern</name>
    <dbReference type="NCBI Taxonomy" id="49495"/>
    <lineage>
        <taxon>Eukaryota</taxon>
        <taxon>Viridiplantae</taxon>
        <taxon>Streptophyta</taxon>
        <taxon>Embryophyta</taxon>
        <taxon>Tracheophyta</taxon>
        <taxon>Polypodiopsida</taxon>
        <taxon>Polypodiidae</taxon>
        <taxon>Polypodiales</taxon>
        <taxon>Pteridineae</taxon>
        <taxon>Pteridaceae</taxon>
        <taxon>Parkerioideae</taxon>
        <taxon>Ceratopteris</taxon>
    </lineage>
</organism>
<dbReference type="OMA" id="KSYARTH"/>
<dbReference type="GO" id="GO:0006487">
    <property type="term" value="P:protein N-linked glycosylation"/>
    <property type="evidence" value="ECO:0007669"/>
    <property type="project" value="TreeGrafter"/>
</dbReference>
<dbReference type="AlphaFoldDB" id="A0A8T2QY54"/>
<evidence type="ECO:0000256" key="2">
    <source>
        <dbReference type="ARBA" id="ARBA00005664"/>
    </source>
</evidence>
<dbReference type="PANTHER" id="PTHR31306">
    <property type="entry name" value="ALPHA-1,6-MANNOSYLTRANSFERASE MNN11-RELATED"/>
    <property type="match status" value="1"/>
</dbReference>
<name>A0A8T2QY54_CERRI</name>
<evidence type="ECO:0000256" key="1">
    <source>
        <dbReference type="ARBA" id="ARBA00004323"/>
    </source>
</evidence>
<evidence type="ECO:0000313" key="9">
    <source>
        <dbReference type="Proteomes" id="UP000825935"/>
    </source>
</evidence>
<feature type="transmembrane region" description="Helical" evidence="7">
    <location>
        <begin position="69"/>
        <end position="91"/>
    </location>
</feature>
<dbReference type="Pfam" id="PF05637">
    <property type="entry name" value="Glyco_transf_34"/>
    <property type="match status" value="2"/>
</dbReference>
<dbReference type="GO" id="GO:0016757">
    <property type="term" value="F:glycosyltransferase activity"/>
    <property type="evidence" value="ECO:0007669"/>
    <property type="project" value="UniProtKB-KW"/>
</dbReference>
<keyword evidence="3" id="KW-0328">Glycosyltransferase</keyword>
<gene>
    <name evidence="8" type="ORF">KP509_31G031500</name>
</gene>
<dbReference type="InterPro" id="IPR029044">
    <property type="entry name" value="Nucleotide-diphossugar_trans"/>
</dbReference>
<proteinExistence type="inferred from homology"/>
<evidence type="ECO:0000256" key="5">
    <source>
        <dbReference type="ARBA" id="ARBA00022968"/>
    </source>
</evidence>
<dbReference type="Proteomes" id="UP000825935">
    <property type="component" value="Chromosome 31"/>
</dbReference>
<dbReference type="OrthoDB" id="407658at2759"/>
<keyword evidence="7" id="KW-0812">Transmembrane</keyword>
<keyword evidence="9" id="KW-1185">Reference proteome</keyword>
<keyword evidence="5" id="KW-0735">Signal-anchor</keyword>
<sequence length="370" mass="42849">MPAFQDASPLRRPARVSSLFRFAKDLPKDLTMLRMQVSFKEGTDYYRIAWGPSLLLRFLKPVVRCFKPIVILVIIMIVLSAILIYGSGLLLERANFLGRQCVDLKVSKQRHSSASKFKFAMVTCQDGGKGVPGRSFEGLADLVSPNKRSYAKRHGYDFIDASSLLDRSRPPSWSKILAVRKHLPHYDWVFWNDADSLVTNPTIALDDIIDSIVGSIDFENMPDFIVTEDVTGINAGMFFFRNSTWSIHFLDRWWNQTSFVRPFGQRKSGDNDALKFLINDMQHEERKRHVRIPSMQCVFNSNPWLPTWKSGHRLMTLTKTVWKGVYSKGDFMVHLAGLNDKKKWIKKILHDIKEEEKMTRRLIRKTMKHH</sequence>
<evidence type="ECO:0000256" key="4">
    <source>
        <dbReference type="ARBA" id="ARBA00022679"/>
    </source>
</evidence>
<evidence type="ECO:0000256" key="3">
    <source>
        <dbReference type="ARBA" id="ARBA00022676"/>
    </source>
</evidence>
<keyword evidence="7" id="KW-1133">Transmembrane helix</keyword>
<reference evidence="8" key="1">
    <citation type="submission" date="2021-08" db="EMBL/GenBank/DDBJ databases">
        <title>WGS assembly of Ceratopteris richardii.</title>
        <authorList>
            <person name="Marchant D.B."/>
            <person name="Chen G."/>
            <person name="Jenkins J."/>
            <person name="Shu S."/>
            <person name="Leebens-Mack J."/>
            <person name="Grimwood J."/>
            <person name="Schmutz J."/>
            <person name="Soltis P."/>
            <person name="Soltis D."/>
            <person name="Chen Z.-H."/>
        </authorList>
    </citation>
    <scope>NUCLEOTIDE SEQUENCE</scope>
    <source>
        <strain evidence="8">Whitten #5841</strain>
        <tissue evidence="8">Leaf</tissue>
    </source>
</reference>